<keyword evidence="2" id="KW-0328">Glycosyltransferase</keyword>
<dbReference type="Pfam" id="PF00535">
    <property type="entry name" value="Glycos_transf_2"/>
    <property type="match status" value="1"/>
</dbReference>
<dbReference type="EMBL" id="LBXN01000023">
    <property type="protein sequence ID" value="KKR33146.1"/>
    <property type="molecule type" value="Genomic_DNA"/>
</dbReference>
<dbReference type="InterPro" id="IPR029044">
    <property type="entry name" value="Nucleotide-diphossugar_trans"/>
</dbReference>
<sequence>MKKSKLTVTIGITAYNEQENIIRLISDVLSQRGESFTIQKIIIASDGSDDLTVEKVKNLKKKHIRIIVGKEREGKGFRLNEIISTTNSDILVLLDADIRLEKNDFIQKLVTPIETKKADFTCPLLVPVKPKNIIGKSIFISDTMKNYVQNRIRKGNNLLNCRGAARAMSKELYTQLYFTKSVHEDAYSYLFAQKSGFKFVYVKETRAYYKLPSTLADHWSQSNRFFSGRKILFREFGRDKVSEEYHIPFLLEITACFLSLIRSPFYTLVYLLILVSSKIRSLFLIPEDKWTVAKSAKFAG</sequence>
<keyword evidence="3" id="KW-0808">Transferase</keyword>
<dbReference type="GO" id="GO:0016757">
    <property type="term" value="F:glycosyltransferase activity"/>
    <property type="evidence" value="ECO:0007669"/>
    <property type="project" value="UniProtKB-KW"/>
</dbReference>
<name>A0A0G0Q757_9BACT</name>
<organism evidence="5 6">
    <name type="scientific">Candidatus Gottesmanbacteria bacterium GW2011_GWC2_39_8</name>
    <dbReference type="NCBI Taxonomy" id="1618450"/>
    <lineage>
        <taxon>Bacteria</taxon>
        <taxon>Candidatus Gottesmaniibacteriota</taxon>
    </lineage>
</organism>
<dbReference type="PANTHER" id="PTHR43630">
    <property type="entry name" value="POLY-BETA-1,6-N-ACETYL-D-GLUCOSAMINE SYNTHASE"/>
    <property type="match status" value="1"/>
</dbReference>
<evidence type="ECO:0000313" key="6">
    <source>
        <dbReference type="Proteomes" id="UP000034539"/>
    </source>
</evidence>
<dbReference type="Gene3D" id="3.90.550.10">
    <property type="entry name" value="Spore Coat Polysaccharide Biosynthesis Protein SpsA, Chain A"/>
    <property type="match status" value="1"/>
</dbReference>
<evidence type="ECO:0000259" key="4">
    <source>
        <dbReference type="Pfam" id="PF00535"/>
    </source>
</evidence>
<dbReference type="PANTHER" id="PTHR43630:SF1">
    <property type="entry name" value="POLY-BETA-1,6-N-ACETYL-D-GLUCOSAMINE SYNTHASE"/>
    <property type="match status" value="1"/>
</dbReference>
<protein>
    <recommendedName>
        <fullName evidence="4">Glycosyltransferase 2-like domain-containing protein</fullName>
    </recommendedName>
</protein>
<comment type="caution">
    <text evidence="5">The sequence shown here is derived from an EMBL/GenBank/DDBJ whole genome shotgun (WGS) entry which is preliminary data.</text>
</comment>
<evidence type="ECO:0000256" key="2">
    <source>
        <dbReference type="ARBA" id="ARBA00022676"/>
    </source>
</evidence>
<feature type="domain" description="Glycosyltransferase 2-like" evidence="4">
    <location>
        <begin position="9"/>
        <end position="173"/>
    </location>
</feature>
<comment type="similarity">
    <text evidence="1">Belongs to the glycosyltransferase 2 family.</text>
</comment>
<proteinExistence type="inferred from homology"/>
<evidence type="ECO:0000313" key="5">
    <source>
        <dbReference type="EMBL" id="KKR33146.1"/>
    </source>
</evidence>
<gene>
    <name evidence="5" type="ORF">UT63_C0023G0009</name>
</gene>
<evidence type="ECO:0000256" key="1">
    <source>
        <dbReference type="ARBA" id="ARBA00006739"/>
    </source>
</evidence>
<evidence type="ECO:0000256" key="3">
    <source>
        <dbReference type="ARBA" id="ARBA00022679"/>
    </source>
</evidence>
<accession>A0A0G0Q757</accession>
<dbReference type="Proteomes" id="UP000034539">
    <property type="component" value="Unassembled WGS sequence"/>
</dbReference>
<reference evidence="5 6" key="1">
    <citation type="journal article" date="2015" name="Nature">
        <title>rRNA introns, odd ribosomes, and small enigmatic genomes across a large radiation of phyla.</title>
        <authorList>
            <person name="Brown C.T."/>
            <person name="Hug L.A."/>
            <person name="Thomas B.C."/>
            <person name="Sharon I."/>
            <person name="Castelle C.J."/>
            <person name="Singh A."/>
            <person name="Wilkins M.J."/>
            <person name="Williams K.H."/>
            <person name="Banfield J.F."/>
        </authorList>
    </citation>
    <scope>NUCLEOTIDE SEQUENCE [LARGE SCALE GENOMIC DNA]</scope>
</reference>
<dbReference type="AlphaFoldDB" id="A0A0G0Q757"/>
<dbReference type="InterPro" id="IPR001173">
    <property type="entry name" value="Glyco_trans_2-like"/>
</dbReference>
<dbReference type="SUPFAM" id="SSF53448">
    <property type="entry name" value="Nucleotide-diphospho-sugar transferases"/>
    <property type="match status" value="1"/>
</dbReference>